<dbReference type="InterPro" id="IPR046535">
    <property type="entry name" value="DUF6600"/>
</dbReference>
<dbReference type="STRING" id="1774970.AUC70_03415"/>
<accession>A0A1E3VQW4</accession>
<evidence type="ECO:0000313" key="3">
    <source>
        <dbReference type="Proteomes" id="UP000094172"/>
    </source>
</evidence>
<proteinExistence type="predicted"/>
<reference evidence="2 3" key="1">
    <citation type="journal article" date="2016" name="Environ. Microbiol.">
        <title>New Methyloceanibacter diversity from North Sea sediments includes methanotroph containing solely the soluble methane monooxygenase.</title>
        <authorList>
            <person name="Vekeman B."/>
            <person name="Kerckhof F.M."/>
            <person name="Cremers G."/>
            <person name="de Vos P."/>
            <person name="Vandamme P."/>
            <person name="Boon N."/>
            <person name="Op den Camp H.J."/>
            <person name="Heylen K."/>
        </authorList>
    </citation>
    <scope>NUCLEOTIDE SEQUENCE [LARGE SCALE GENOMIC DNA]</scope>
    <source>
        <strain evidence="2 3">R-67176</strain>
    </source>
</reference>
<gene>
    <name evidence="2" type="ORF">AUC70_03415</name>
</gene>
<dbReference type="AlphaFoldDB" id="A0A1E3VQW4"/>
<sequence length="217" mass="24356">MEVLMNRLLMVCVMAIASIAGGTLVSGKANAGGPAAPYAAADFQIDEFYDALAPYGDWVADERFGYVWYPNAVQQGWRPYTVGNWVFTDEHGWYWDSPEPFAWAVYHYGRWGYDAEYGWYWVPGDTWSPAWVQWRYSDDYVGWAPEAPVRTVGYGGYGAPYGGYRDYGYNDGLSYFGLGLSSGGFGFSVESYDATTTMAMAPRMERRGATRRAPTHP</sequence>
<feature type="chain" id="PRO_5009138474" evidence="1">
    <location>
        <begin position="32"/>
        <end position="217"/>
    </location>
</feature>
<keyword evidence="1" id="KW-0732">Signal</keyword>
<evidence type="ECO:0000256" key="1">
    <source>
        <dbReference type="SAM" id="SignalP"/>
    </source>
</evidence>
<dbReference type="Pfam" id="PF20245">
    <property type="entry name" value="DUF6600"/>
    <property type="match status" value="1"/>
</dbReference>
<dbReference type="Proteomes" id="UP000094172">
    <property type="component" value="Unassembled WGS sequence"/>
</dbReference>
<evidence type="ECO:0000313" key="2">
    <source>
        <dbReference type="EMBL" id="ODR95918.1"/>
    </source>
</evidence>
<protein>
    <submittedName>
        <fullName evidence="2">Uncharacterized protein</fullName>
    </submittedName>
</protein>
<feature type="signal peptide" evidence="1">
    <location>
        <begin position="1"/>
        <end position="31"/>
    </location>
</feature>
<keyword evidence="3" id="KW-1185">Reference proteome</keyword>
<organism evidence="2 3">
    <name type="scientific">Methyloceanibacter stevinii</name>
    <dbReference type="NCBI Taxonomy" id="1774970"/>
    <lineage>
        <taxon>Bacteria</taxon>
        <taxon>Pseudomonadati</taxon>
        <taxon>Pseudomonadota</taxon>
        <taxon>Alphaproteobacteria</taxon>
        <taxon>Hyphomicrobiales</taxon>
        <taxon>Hyphomicrobiaceae</taxon>
        <taxon>Methyloceanibacter</taxon>
    </lineage>
</organism>
<name>A0A1E3VQW4_9HYPH</name>
<comment type="caution">
    <text evidence="2">The sequence shown here is derived from an EMBL/GenBank/DDBJ whole genome shotgun (WGS) entry which is preliminary data.</text>
</comment>
<dbReference type="EMBL" id="LPWE01000010">
    <property type="protein sequence ID" value="ODR95918.1"/>
    <property type="molecule type" value="Genomic_DNA"/>
</dbReference>